<proteinExistence type="predicted"/>
<dbReference type="VEuPathDB" id="VectorBase:MDOMA2_014995"/>
<dbReference type="EnsemblMetazoa" id="MDOA003472-RB">
    <property type="protein sequence ID" value="MDOA003472-PB"/>
    <property type="gene ID" value="MDOA003472"/>
</dbReference>
<organism evidence="1">
    <name type="scientific">Musca domestica</name>
    <name type="common">House fly</name>
    <dbReference type="NCBI Taxonomy" id="7370"/>
    <lineage>
        <taxon>Eukaryota</taxon>
        <taxon>Metazoa</taxon>
        <taxon>Ecdysozoa</taxon>
        <taxon>Arthropoda</taxon>
        <taxon>Hexapoda</taxon>
        <taxon>Insecta</taxon>
        <taxon>Pterygota</taxon>
        <taxon>Neoptera</taxon>
        <taxon>Endopterygota</taxon>
        <taxon>Diptera</taxon>
        <taxon>Brachycera</taxon>
        <taxon>Muscomorpha</taxon>
        <taxon>Muscoidea</taxon>
        <taxon>Muscidae</taxon>
        <taxon>Musca</taxon>
    </lineage>
</organism>
<sequence>MDEEFLHYLTQGNTATNIGPTAKEALLQHAEDEYLNGNMTRSIFYQIVALYQTSQEHYYKSTTKRRSADVDDLLAEMTVEEAEDFKDNCLMQYVCKSLKTMAKTKKKSYDKYEEIEMETESNFLKGITDPMEGIHKLEDICKQMPKEWTILQLCKGPRTENTFSIYPKIHEYDAAIYLTILKHARSDKYPTPICLRFSSNDQKELFANFASIVNRFKHCINPALVGTLMPCLDSIMDKVATEILSRWIAPKSPNVLPWNEIEVNAWVKEGIIRSKNGGHVEAAAAALSPVVATTSSSSSCSRGPATIATTPDYHLGSLCGILARVHQRISEPKLYNTVPYVCRGLPVWNCHVQPTMPILPALVGTLMPCLDSIMDKVATEILSRWIAPKSPNVLPWNEIEVNAWVKEGIIRSKNGGHVEAAAAALSPVVATTSSSSSCSRGPATIATTPDYHLGSLCGILARVHQRISEPKLYNTVPYVCRGLPVWNCHVQPTMPIL</sequence>
<dbReference type="VEuPathDB" id="VectorBase:MDOA003472"/>
<evidence type="ECO:0000313" key="1">
    <source>
        <dbReference type="EnsemblMetazoa" id="MDOA003472-PB"/>
    </source>
</evidence>
<dbReference type="AlphaFoldDB" id="A0A1I8MCG0"/>
<dbReference type="STRING" id="7370.A0A1I8MCG0"/>
<dbReference type="eggNOG" id="KOG1849">
    <property type="taxonomic scope" value="Eukaryota"/>
</dbReference>
<accession>A0A1I8MCG0</accession>
<protein>
    <submittedName>
        <fullName evidence="1">Uncharacterized protein</fullName>
    </submittedName>
</protein>
<reference evidence="1" key="1">
    <citation type="submission" date="2020-05" db="UniProtKB">
        <authorList>
            <consortium name="EnsemblMetazoa"/>
        </authorList>
    </citation>
    <scope>IDENTIFICATION</scope>
    <source>
        <strain evidence="1">Aabys</strain>
    </source>
</reference>
<name>A0A1I8MCG0_MUSDO</name>